<name>A0ABC8KH56_ERUVS</name>
<accession>A0ABC8KH56</accession>
<evidence type="ECO:0000313" key="2">
    <source>
        <dbReference type="EMBL" id="CAH8358080.1"/>
    </source>
</evidence>
<comment type="caution">
    <text evidence="2">The sequence shown here is derived from an EMBL/GenBank/DDBJ whole genome shotgun (WGS) entry which is preliminary data.</text>
</comment>
<keyword evidence="3" id="KW-1185">Reference proteome</keyword>
<feature type="compositionally biased region" description="Basic and acidic residues" evidence="1">
    <location>
        <begin position="53"/>
        <end position="86"/>
    </location>
</feature>
<dbReference type="Proteomes" id="UP001642260">
    <property type="component" value="Unassembled WGS sequence"/>
</dbReference>
<organism evidence="2 3">
    <name type="scientific">Eruca vesicaria subsp. sativa</name>
    <name type="common">Garden rocket</name>
    <name type="synonym">Eruca sativa</name>
    <dbReference type="NCBI Taxonomy" id="29727"/>
    <lineage>
        <taxon>Eukaryota</taxon>
        <taxon>Viridiplantae</taxon>
        <taxon>Streptophyta</taxon>
        <taxon>Embryophyta</taxon>
        <taxon>Tracheophyta</taxon>
        <taxon>Spermatophyta</taxon>
        <taxon>Magnoliopsida</taxon>
        <taxon>eudicotyledons</taxon>
        <taxon>Gunneridae</taxon>
        <taxon>Pentapetalae</taxon>
        <taxon>rosids</taxon>
        <taxon>malvids</taxon>
        <taxon>Brassicales</taxon>
        <taxon>Brassicaceae</taxon>
        <taxon>Brassiceae</taxon>
        <taxon>Eruca</taxon>
    </lineage>
</organism>
<proteinExistence type="predicted"/>
<reference evidence="2 3" key="1">
    <citation type="submission" date="2022-03" db="EMBL/GenBank/DDBJ databases">
        <authorList>
            <person name="Macdonald S."/>
            <person name="Ahmed S."/>
            <person name="Newling K."/>
        </authorList>
    </citation>
    <scope>NUCLEOTIDE SEQUENCE [LARGE SCALE GENOMIC DNA]</scope>
</reference>
<feature type="region of interest" description="Disordered" evidence="1">
    <location>
        <begin position="44"/>
        <end position="86"/>
    </location>
</feature>
<dbReference type="EMBL" id="CAKOAT010241820">
    <property type="protein sequence ID" value="CAH8358080.1"/>
    <property type="molecule type" value="Genomic_DNA"/>
</dbReference>
<evidence type="ECO:0000313" key="3">
    <source>
        <dbReference type="Proteomes" id="UP001642260"/>
    </source>
</evidence>
<dbReference type="AlphaFoldDB" id="A0ABC8KH56"/>
<gene>
    <name evidence="2" type="ORF">ERUC_LOCUS23836</name>
</gene>
<evidence type="ECO:0000256" key="1">
    <source>
        <dbReference type="SAM" id="MobiDB-lite"/>
    </source>
</evidence>
<sequence>MPRMSKAETNISEAAKEGRSDEVELDWDSYEKANKRFHLISLNWQKKRNNKGTKQDEIRRSRTRQDREDEESCGKKEKTSRERETR</sequence>
<protein>
    <submittedName>
        <fullName evidence="2">Uncharacterized protein</fullName>
    </submittedName>
</protein>
<feature type="region of interest" description="Disordered" evidence="1">
    <location>
        <begin position="1"/>
        <end position="25"/>
    </location>
</feature>